<organism evidence="1">
    <name type="scientific">bioreactor metagenome</name>
    <dbReference type="NCBI Taxonomy" id="1076179"/>
    <lineage>
        <taxon>unclassified sequences</taxon>
        <taxon>metagenomes</taxon>
        <taxon>ecological metagenomes</taxon>
    </lineage>
</organism>
<reference evidence="1" key="1">
    <citation type="submission" date="2019-08" db="EMBL/GenBank/DDBJ databases">
        <authorList>
            <person name="Kucharzyk K."/>
            <person name="Murdoch R.W."/>
            <person name="Higgins S."/>
            <person name="Loffler F."/>
        </authorList>
    </citation>
    <scope>NUCLEOTIDE SEQUENCE</scope>
</reference>
<gene>
    <name evidence="1" type="ORF">SDC9_98773</name>
</gene>
<dbReference type="AlphaFoldDB" id="A0A645AFR0"/>
<proteinExistence type="predicted"/>
<evidence type="ECO:0000313" key="1">
    <source>
        <dbReference type="EMBL" id="MPM52020.1"/>
    </source>
</evidence>
<name>A0A645AFR0_9ZZZZ</name>
<accession>A0A645AFR0</accession>
<sequence>MPHMMGEANEVPFAFPATPSVPITSAAIPTATTSGLMRLSAVLPMEENGARMPVLAIAPTVITCSASPGGVIFFQEPLPEFPALHTTTIPLSADLEA</sequence>
<dbReference type="EMBL" id="VSSQ01013677">
    <property type="protein sequence ID" value="MPM52020.1"/>
    <property type="molecule type" value="Genomic_DNA"/>
</dbReference>
<comment type="caution">
    <text evidence="1">The sequence shown here is derived from an EMBL/GenBank/DDBJ whole genome shotgun (WGS) entry which is preliminary data.</text>
</comment>
<protein>
    <submittedName>
        <fullName evidence="1">Uncharacterized protein</fullName>
    </submittedName>
</protein>